<evidence type="ECO:0000256" key="1">
    <source>
        <dbReference type="SAM" id="MobiDB-lite"/>
    </source>
</evidence>
<accession>A0A4R0REQ4</accession>
<name>A0A4R0REQ4_9APHY</name>
<organism evidence="2 3">
    <name type="scientific">Steccherinum ochraceum</name>
    <dbReference type="NCBI Taxonomy" id="92696"/>
    <lineage>
        <taxon>Eukaryota</taxon>
        <taxon>Fungi</taxon>
        <taxon>Dikarya</taxon>
        <taxon>Basidiomycota</taxon>
        <taxon>Agaricomycotina</taxon>
        <taxon>Agaricomycetes</taxon>
        <taxon>Polyporales</taxon>
        <taxon>Steccherinaceae</taxon>
        <taxon>Steccherinum</taxon>
    </lineage>
</organism>
<dbReference type="EMBL" id="RWJN01000404">
    <property type="protein sequence ID" value="TCD62078.1"/>
    <property type="molecule type" value="Genomic_DNA"/>
</dbReference>
<evidence type="ECO:0000313" key="3">
    <source>
        <dbReference type="Proteomes" id="UP000292702"/>
    </source>
</evidence>
<protein>
    <recommendedName>
        <fullName evidence="4">BTB domain-containing protein</fullName>
    </recommendedName>
</protein>
<keyword evidence="3" id="KW-1185">Reference proteome</keyword>
<comment type="caution">
    <text evidence="2">The sequence shown here is derived from an EMBL/GenBank/DDBJ whole genome shotgun (WGS) entry which is preliminary data.</text>
</comment>
<dbReference type="OrthoDB" id="3036049at2759"/>
<gene>
    <name evidence="2" type="ORF">EIP91_007500</name>
</gene>
<reference evidence="2 3" key="1">
    <citation type="submission" date="2018-11" db="EMBL/GenBank/DDBJ databases">
        <title>Genome assembly of Steccherinum ochraceum LE-BIN_3174, the white-rot fungus of the Steccherinaceae family (The Residual Polyporoid clade, Polyporales, Basidiomycota).</title>
        <authorList>
            <person name="Fedorova T.V."/>
            <person name="Glazunova O.A."/>
            <person name="Landesman E.O."/>
            <person name="Moiseenko K.V."/>
            <person name="Psurtseva N.V."/>
            <person name="Savinova O.S."/>
            <person name="Shakhova N.V."/>
            <person name="Tyazhelova T.V."/>
            <person name="Vasina D.V."/>
        </authorList>
    </citation>
    <scope>NUCLEOTIDE SEQUENCE [LARGE SCALE GENOMIC DNA]</scope>
    <source>
        <strain evidence="2 3">LE-BIN_3174</strain>
    </source>
</reference>
<feature type="region of interest" description="Disordered" evidence="1">
    <location>
        <begin position="1"/>
        <end position="25"/>
    </location>
</feature>
<dbReference type="Proteomes" id="UP000292702">
    <property type="component" value="Unassembled WGS sequence"/>
</dbReference>
<evidence type="ECO:0000313" key="2">
    <source>
        <dbReference type="EMBL" id="TCD62078.1"/>
    </source>
</evidence>
<evidence type="ECO:0008006" key="4">
    <source>
        <dbReference type="Google" id="ProtNLM"/>
    </source>
</evidence>
<sequence length="329" mass="36776">MSRPKPNETSSGFESPRTDEPLFQPSSEVWYKDGNTILIAGDEGFRVYAGMLSEQSSVFADMLEIPLPAPQATHEGCPLVWISDSAVEMRYLLKSMLDPRYILKINQTLDLPALCSILRLSTKYNVVHIRRRAIEALQHYFPTTLSAYYNARERRRLSSGGVSTYFLLANTCREANANVLLPSILYSCSAQQLDTILDGVPDSHQGRVELSHKNKSAVIQSRHQLAHLARTGTLRWLYSGEGCSDKRCVAIRRRVGARLLEGRSIDGFVNPLSTFNDALVELIDGDCCEACQNAVERCVDNGREEVWKKVPSVFGLGSWDVLVKAYGQE</sequence>
<dbReference type="AlphaFoldDB" id="A0A4R0REQ4"/>
<proteinExistence type="predicted"/>